<evidence type="ECO:0000313" key="2">
    <source>
        <dbReference type="Proteomes" id="UP000287651"/>
    </source>
</evidence>
<sequence>MATDTPLSAYNPLYEYRILRVSNFLYLCELCITLSVIVQPIPLYTVSFFTKHPACLEHHQVWLSMLSHSSNSATPTFVRYALPSLLVLMVPLVQRVSHSFECQSWILAPLSDSFPYISMPVSPKRSRVLVALHTAQLGPSCLHDKCFYVCLSRFETICHELSWFCLSRVAPLRVRL</sequence>
<name>A0A426X5I2_ENSVE</name>
<organism evidence="1 2">
    <name type="scientific">Ensete ventricosum</name>
    <name type="common">Abyssinian banana</name>
    <name type="synonym">Musa ensete</name>
    <dbReference type="NCBI Taxonomy" id="4639"/>
    <lineage>
        <taxon>Eukaryota</taxon>
        <taxon>Viridiplantae</taxon>
        <taxon>Streptophyta</taxon>
        <taxon>Embryophyta</taxon>
        <taxon>Tracheophyta</taxon>
        <taxon>Spermatophyta</taxon>
        <taxon>Magnoliopsida</taxon>
        <taxon>Liliopsida</taxon>
        <taxon>Zingiberales</taxon>
        <taxon>Musaceae</taxon>
        <taxon>Ensete</taxon>
    </lineage>
</organism>
<dbReference type="AlphaFoldDB" id="A0A426X5I2"/>
<dbReference type="Proteomes" id="UP000287651">
    <property type="component" value="Unassembled WGS sequence"/>
</dbReference>
<proteinExistence type="predicted"/>
<reference evidence="1 2" key="1">
    <citation type="journal article" date="2014" name="Agronomy (Basel)">
        <title>A Draft Genome Sequence for Ensete ventricosum, the Drought-Tolerant Tree Against Hunger.</title>
        <authorList>
            <person name="Harrison J."/>
            <person name="Moore K.A."/>
            <person name="Paszkiewicz K."/>
            <person name="Jones T."/>
            <person name="Grant M."/>
            <person name="Ambacheew D."/>
            <person name="Muzemil S."/>
            <person name="Studholme D.J."/>
        </authorList>
    </citation>
    <scope>NUCLEOTIDE SEQUENCE [LARGE SCALE GENOMIC DNA]</scope>
</reference>
<gene>
    <name evidence="1" type="ORF">B296_00040529</name>
</gene>
<protein>
    <submittedName>
        <fullName evidence="1">Uncharacterized protein</fullName>
    </submittedName>
</protein>
<evidence type="ECO:0000313" key="1">
    <source>
        <dbReference type="EMBL" id="RRT34742.1"/>
    </source>
</evidence>
<dbReference type="EMBL" id="AMZH03026151">
    <property type="protein sequence ID" value="RRT34742.1"/>
    <property type="molecule type" value="Genomic_DNA"/>
</dbReference>
<accession>A0A426X5I2</accession>
<comment type="caution">
    <text evidence="1">The sequence shown here is derived from an EMBL/GenBank/DDBJ whole genome shotgun (WGS) entry which is preliminary data.</text>
</comment>